<keyword evidence="8" id="KW-0862">Zinc</keyword>
<keyword evidence="5" id="KW-0255">Endonuclease</keyword>
<dbReference type="SUPFAM" id="SSF57756">
    <property type="entry name" value="Retrovirus zinc finger-like domains"/>
    <property type="match status" value="1"/>
</dbReference>
<dbReference type="GO" id="GO:0003964">
    <property type="term" value="F:RNA-directed DNA polymerase activity"/>
    <property type="evidence" value="ECO:0007669"/>
    <property type="project" value="UniProtKB-KW"/>
</dbReference>
<evidence type="ECO:0000313" key="11">
    <source>
        <dbReference type="EMBL" id="GEU62397.1"/>
    </source>
</evidence>
<dbReference type="Pfam" id="PF00078">
    <property type="entry name" value="RVT_1"/>
    <property type="match status" value="2"/>
</dbReference>
<dbReference type="GO" id="GO:0003676">
    <property type="term" value="F:nucleic acid binding"/>
    <property type="evidence" value="ECO:0007669"/>
    <property type="project" value="InterPro"/>
</dbReference>
<evidence type="ECO:0000256" key="9">
    <source>
        <dbReference type="SAM" id="MobiDB-lite"/>
    </source>
</evidence>
<dbReference type="GO" id="GO:0008270">
    <property type="term" value="F:zinc ion binding"/>
    <property type="evidence" value="ECO:0007669"/>
    <property type="project" value="UniProtKB-KW"/>
</dbReference>
<feature type="region of interest" description="Disordered" evidence="9">
    <location>
        <begin position="482"/>
        <end position="529"/>
    </location>
</feature>
<dbReference type="PROSITE" id="PS50158">
    <property type="entry name" value="ZF_CCHC"/>
    <property type="match status" value="1"/>
</dbReference>
<evidence type="ECO:0000259" key="10">
    <source>
        <dbReference type="PROSITE" id="PS50158"/>
    </source>
</evidence>
<feature type="domain" description="CCHC-type" evidence="10">
    <location>
        <begin position="1488"/>
        <end position="1505"/>
    </location>
</feature>
<keyword evidence="4" id="KW-0540">Nuclease</keyword>
<evidence type="ECO:0000256" key="7">
    <source>
        <dbReference type="ARBA" id="ARBA00022918"/>
    </source>
</evidence>
<feature type="region of interest" description="Disordered" evidence="9">
    <location>
        <begin position="1468"/>
        <end position="1488"/>
    </location>
</feature>
<keyword evidence="3" id="KW-0548">Nucleotidyltransferase</keyword>
<dbReference type="InterPro" id="IPR000477">
    <property type="entry name" value="RT_dom"/>
</dbReference>
<dbReference type="InterPro" id="IPR013103">
    <property type="entry name" value="RVT_2"/>
</dbReference>
<dbReference type="InterPro" id="IPR043502">
    <property type="entry name" value="DNA/RNA_pol_sf"/>
</dbReference>
<dbReference type="SUPFAM" id="SSF56672">
    <property type="entry name" value="DNA/RNA polymerases"/>
    <property type="match status" value="3"/>
</dbReference>
<evidence type="ECO:0000256" key="3">
    <source>
        <dbReference type="ARBA" id="ARBA00022695"/>
    </source>
</evidence>
<proteinExistence type="predicted"/>
<dbReference type="EMBL" id="BKCJ010004667">
    <property type="protein sequence ID" value="GEU62397.1"/>
    <property type="molecule type" value="Genomic_DNA"/>
</dbReference>
<evidence type="ECO:0000256" key="8">
    <source>
        <dbReference type="PROSITE-ProRule" id="PRU00047"/>
    </source>
</evidence>
<dbReference type="InterPro" id="IPR036397">
    <property type="entry name" value="RNaseH_sf"/>
</dbReference>
<sequence length="1949" mass="222537">MTLAVGIKVIIELSKQSRSWYKEGDFKNNDLNHKYKLLDKRSDSKLEETLSTFIEDSRRKQREGENLFWKIKKNYDKTFKKQASFIKTIESDMGRGDEASNITLNERCLAVILNKIPLKKDPGSFSIPCAIGQSGINKALADLGASISLMPYLMFLRLNLGELKPTRICIELANKSTQIPNGIAENVIVKINSPWVSPIHVVPKKGGITVVTNKDNELVPTCTVTGWRVCIYYRELNDATRKDHFTFPFTDQMLQRLSGNEYYCFLDGFLGYFQIPLAPKDQAKTTFTCPYGTFAYRIMPFGLCNALATFQQCMIEIFHDMCKDFIEVFMDDFSVFGNSFDSCLNNLSKMLARCEETNLFLNWEKCHFMVKEGIILGHKISKAKVDVITKLPYPTNIKGIQKLEELDEDAILDYFPDEHLMAITIKEAETNPWSYMRSSNITIQDQPKDIMVPIITTRKVFESGFYWPTIFKDSARMRTRSAGRPAAESLGGGTSVRVGRGERGRIPREGNDERVGDLNGQGMTKGNVGNQNGNVVNENVQENVGNVLVNGNRAGHAAYTNRFYELARLGLNLVTPDSRMIKRYVYGLALRIRRMVAVTEPKTMQKAVQISGALTDEAVRNGSIKKPKCTTYNSYHAPGGPCRTCFNCNRPSHLEKEYRGVPRNMNPVNARNPPGRACYECGSTDHVRPACPRLNREQGPGGNRQNQVVANNEGIDPIGLGFRYEIELASGQLVEIVKVIKGYKLEIEGHVFDIDLIPFGHGSFDVIIGMDRLSNYKAKIIFHEKVVRIPLPDGNARRVLGERPKEKARFLMCVKKQEEIVVVRDFPEVFLDDLFGFLLIWEIKFRIEIIPRAIPVAKSPYRLAPSELEKIDDLFDQLQGSQFFSKIDLRSGYHQLRVHENDIPKTAFRTRYGHFEFTIMPFGLTNAPTIFMDLMNRVYRHVINGNGIHVDPSMIKVVKNWKAPRTPTEVRSFLGLAGYYCRFIENFSKIVKSLTILTQKTLPDRPKDFVVYCDASEIGLGCVLMKKGNEIVARHGVSILIISNRDSRFTSRFWQSMQEALGTRLDMSTAYHPQNDGSWDVHLPLVEFLYNNSYHSSVRCASFEALYGRECRSPIMWAEVGEEQLIGPELVQETTEKISQIKNRLKAARVVCFGEKRKLAPRFVGPFEIIEKVGPVAYRLDLPEELNGVYDTFHVSNLKKCLADPTLKVPLDEIRVDAKLNFVEEPVEILEREFKKLKWSRIAIVKIGWVRLPSICVIDWIGWVRLPSIVFIGADGYVYPSLCGLVLILVFQLVGPLGICSLETLTRLHSSTWATKSFKRLVAYAKCNRDSYEKDESIDNAFARFNIIITSLKALDEGYSSKNYVRKFLRTLHPKWRAKVTAIEESKDLTSLSLDELIGNLKVYKMIIKKDSKIVKAKVERKSLALKAKKESSDEECSTPGSEDEEYAIAVRDFKKFFKRRGRFVRQPRNDKKTFQRSRDDKNGKSDRKCFRCGDPNHLIGECPKPPKDKNQRAFVRGSWSDSGEEDDEKVKNETCLIAQASSEELVRNLPKLKFDQQLCDACKMRKQDHASHKAKNIVSATRCLELLHMDLFGPSSVRSYEENRYTLVIVDDYSRKVEESLNVTFDETPPPSKTSPLVDDDLDEDEAIKITEMKNLENNIVDETLEIDEIINIKESRNHPLKNVIGNLNKKPLSYQPKTKVTSFAVYLPLNLRTNMTIIGTKWVFRNKLDENGVVSRNKARLVAQGYNQQEGINYDESYAPVARLKSISILLAYACALDFKLFQMDVKSAFLNGFVNKKVYVAQPLGFIDFEKLDHVYKLKKALYGLKQAPKAWYDRLKAFLIKHEYKIEMVDNTLFTKKKSSNLTIVQIYVDDIIFSSTCQDMCDEFAKIMHDEFEMSMMGEINFFLGLQIKQMKDGIFFNQSKYIKEMLKKFGLEDSKPMKTPHVL</sequence>
<keyword evidence="7" id="KW-0695">RNA-directed DNA polymerase</keyword>
<dbReference type="InterPro" id="IPR036875">
    <property type="entry name" value="Znf_CCHC_sf"/>
</dbReference>
<dbReference type="Gene3D" id="4.10.60.10">
    <property type="entry name" value="Zinc finger, CCHC-type"/>
    <property type="match status" value="1"/>
</dbReference>
<dbReference type="GO" id="GO:0006508">
    <property type="term" value="P:proteolysis"/>
    <property type="evidence" value="ECO:0007669"/>
    <property type="project" value="UniProtKB-KW"/>
</dbReference>
<keyword evidence="8" id="KW-0863">Zinc-finger</keyword>
<protein>
    <submittedName>
        <fullName evidence="11">Copia protein</fullName>
    </submittedName>
</protein>
<dbReference type="InterPro" id="IPR012337">
    <property type="entry name" value="RNaseH-like_sf"/>
</dbReference>
<dbReference type="Pfam" id="PF08284">
    <property type="entry name" value="RVP_2"/>
    <property type="match status" value="1"/>
</dbReference>
<dbReference type="SMART" id="SM00343">
    <property type="entry name" value="ZnF_C2HC"/>
    <property type="match status" value="3"/>
</dbReference>
<evidence type="ECO:0000256" key="5">
    <source>
        <dbReference type="ARBA" id="ARBA00022759"/>
    </source>
</evidence>
<reference evidence="11" key="1">
    <citation type="journal article" date="2019" name="Sci. Rep.">
        <title>Draft genome of Tanacetum cinerariifolium, the natural source of mosquito coil.</title>
        <authorList>
            <person name="Yamashiro T."/>
            <person name="Shiraishi A."/>
            <person name="Satake H."/>
            <person name="Nakayama K."/>
        </authorList>
    </citation>
    <scope>NUCLEOTIDE SEQUENCE</scope>
</reference>
<gene>
    <name evidence="11" type="ORF">Tci_034375</name>
</gene>
<dbReference type="PANTHER" id="PTHR24559:SF444">
    <property type="entry name" value="REVERSE TRANSCRIPTASE DOMAIN-CONTAINING PROTEIN"/>
    <property type="match status" value="1"/>
</dbReference>
<dbReference type="InterPro" id="IPR001878">
    <property type="entry name" value="Znf_CCHC"/>
</dbReference>
<dbReference type="Pfam" id="PF14223">
    <property type="entry name" value="Retrotran_gag_2"/>
    <property type="match status" value="1"/>
</dbReference>
<organism evidence="11">
    <name type="scientific">Tanacetum cinerariifolium</name>
    <name type="common">Dalmatian daisy</name>
    <name type="synonym">Chrysanthemum cinerariifolium</name>
    <dbReference type="NCBI Taxonomy" id="118510"/>
    <lineage>
        <taxon>Eukaryota</taxon>
        <taxon>Viridiplantae</taxon>
        <taxon>Streptophyta</taxon>
        <taxon>Embryophyta</taxon>
        <taxon>Tracheophyta</taxon>
        <taxon>Spermatophyta</taxon>
        <taxon>Magnoliopsida</taxon>
        <taxon>eudicotyledons</taxon>
        <taxon>Gunneridae</taxon>
        <taxon>Pentapetalae</taxon>
        <taxon>asterids</taxon>
        <taxon>campanulids</taxon>
        <taxon>Asterales</taxon>
        <taxon>Asteraceae</taxon>
        <taxon>Asteroideae</taxon>
        <taxon>Anthemideae</taxon>
        <taxon>Anthemidinae</taxon>
        <taxon>Tanacetum</taxon>
    </lineage>
</organism>
<dbReference type="SUPFAM" id="SSF53098">
    <property type="entry name" value="Ribonuclease H-like"/>
    <property type="match status" value="1"/>
</dbReference>
<dbReference type="Gene3D" id="2.40.70.10">
    <property type="entry name" value="Acid Proteases"/>
    <property type="match status" value="1"/>
</dbReference>
<dbReference type="Gene3D" id="3.30.420.10">
    <property type="entry name" value="Ribonuclease H-like superfamily/Ribonuclease H"/>
    <property type="match status" value="1"/>
</dbReference>
<dbReference type="InterPro" id="IPR043128">
    <property type="entry name" value="Rev_trsase/Diguanyl_cyclase"/>
</dbReference>
<keyword evidence="2" id="KW-0808">Transferase</keyword>
<accession>A0A6L2LN53</accession>
<dbReference type="FunFam" id="3.10.10.10:FF:000007">
    <property type="entry name" value="Retrovirus-related Pol polyprotein from transposon 17.6-like Protein"/>
    <property type="match status" value="1"/>
</dbReference>
<dbReference type="Pfam" id="PF07727">
    <property type="entry name" value="RVT_2"/>
    <property type="match status" value="1"/>
</dbReference>
<dbReference type="CDD" id="cd01647">
    <property type="entry name" value="RT_LTR"/>
    <property type="match status" value="2"/>
</dbReference>
<dbReference type="InterPro" id="IPR021109">
    <property type="entry name" value="Peptidase_aspartic_dom_sf"/>
</dbReference>
<keyword evidence="6" id="KW-0378">Hydrolase</keyword>
<evidence type="ECO:0000256" key="2">
    <source>
        <dbReference type="ARBA" id="ARBA00022679"/>
    </source>
</evidence>
<comment type="caution">
    <text evidence="11">The sequence shown here is derived from an EMBL/GenBank/DDBJ whole genome shotgun (WGS) entry which is preliminary data.</text>
</comment>
<dbReference type="InterPro" id="IPR053134">
    <property type="entry name" value="RNA-dir_DNA_polymerase"/>
</dbReference>
<dbReference type="GO" id="GO:0004519">
    <property type="term" value="F:endonuclease activity"/>
    <property type="evidence" value="ECO:0007669"/>
    <property type="project" value="UniProtKB-KW"/>
</dbReference>
<dbReference type="Gene3D" id="3.30.70.270">
    <property type="match status" value="3"/>
</dbReference>
<dbReference type="InterPro" id="IPR056924">
    <property type="entry name" value="SH3_Tf2-1"/>
</dbReference>
<dbReference type="Gene3D" id="3.10.10.10">
    <property type="entry name" value="HIV Type 1 Reverse Transcriptase, subunit A, domain 1"/>
    <property type="match status" value="2"/>
</dbReference>
<evidence type="ECO:0000256" key="4">
    <source>
        <dbReference type="ARBA" id="ARBA00022722"/>
    </source>
</evidence>
<keyword evidence="8" id="KW-0479">Metal-binding</keyword>
<evidence type="ECO:0000256" key="6">
    <source>
        <dbReference type="ARBA" id="ARBA00022801"/>
    </source>
</evidence>
<name>A0A6L2LN53_TANCI</name>
<dbReference type="Pfam" id="PF24626">
    <property type="entry name" value="SH3_Tf2-1"/>
    <property type="match status" value="1"/>
</dbReference>
<dbReference type="PANTHER" id="PTHR24559">
    <property type="entry name" value="TRANSPOSON TY3-I GAG-POL POLYPROTEIN"/>
    <property type="match status" value="1"/>
</dbReference>
<evidence type="ECO:0000256" key="1">
    <source>
        <dbReference type="ARBA" id="ARBA00022670"/>
    </source>
</evidence>
<dbReference type="GO" id="GO:0008233">
    <property type="term" value="F:peptidase activity"/>
    <property type="evidence" value="ECO:0007669"/>
    <property type="project" value="UniProtKB-KW"/>
</dbReference>
<feature type="compositionally biased region" description="Basic and acidic residues" evidence="9">
    <location>
        <begin position="499"/>
        <end position="516"/>
    </location>
</feature>
<keyword evidence="1" id="KW-0645">Protease</keyword>